<name>A0A9P8J2F3_AURME</name>
<reference evidence="1" key="1">
    <citation type="journal article" date="2021" name="J Fungi (Basel)">
        <title>Virulence traits and population genomics of the black yeast Aureobasidium melanogenum.</title>
        <authorList>
            <person name="Cernosa A."/>
            <person name="Sun X."/>
            <person name="Gostincar C."/>
            <person name="Fang C."/>
            <person name="Gunde-Cimerman N."/>
            <person name="Song Z."/>
        </authorList>
    </citation>
    <scope>NUCLEOTIDE SEQUENCE</scope>
    <source>
        <strain evidence="1">EXF-9911</strain>
    </source>
</reference>
<feature type="non-terminal residue" evidence="1">
    <location>
        <position position="286"/>
    </location>
</feature>
<dbReference type="EMBL" id="JAHFXF010000882">
    <property type="protein sequence ID" value="KAG9681416.1"/>
    <property type="molecule type" value="Genomic_DNA"/>
</dbReference>
<dbReference type="AlphaFoldDB" id="A0A9P8J2F3"/>
<dbReference type="OrthoDB" id="3881645at2759"/>
<dbReference type="Proteomes" id="UP000779574">
    <property type="component" value="Unassembled WGS sequence"/>
</dbReference>
<comment type="caution">
    <text evidence="1">The sequence shown here is derived from an EMBL/GenBank/DDBJ whole genome shotgun (WGS) entry which is preliminary data.</text>
</comment>
<protein>
    <recommendedName>
        <fullName evidence="3">F-box domain-containing protein</fullName>
    </recommendedName>
</protein>
<reference evidence="1" key="2">
    <citation type="submission" date="2021-08" db="EMBL/GenBank/DDBJ databases">
        <authorList>
            <person name="Gostincar C."/>
            <person name="Sun X."/>
            <person name="Song Z."/>
            <person name="Gunde-Cimerman N."/>
        </authorList>
    </citation>
    <scope>NUCLEOTIDE SEQUENCE</scope>
    <source>
        <strain evidence="1">EXF-9911</strain>
    </source>
</reference>
<accession>A0A9P8J2F3</accession>
<sequence>MSQQSDGSNVARQLDLPELPPEILFKVFEYVEGHNVVPSPYMRVSKSVGQHVAGLLTQNCTLQIECRHPTSHHFWATALYRSSSKGEYLRSPGLPTIKGSLARWSRFLELVFRAEMLAKADAVYIKLNWMRDMAFTILFHHNRAPTIKTHAVFRSFHGATLTAPLHLDLVRWTQQPARCSVQWIETFISDMRNQTYTYLAQHNFNTDRKLYGAALKEMKIRQYKFLVVRLRHNNKIAVPKMLGVREAFMLKDAFRELLKNRQVAKETLKVERKERFAKFEVRERGE</sequence>
<organism evidence="1 2">
    <name type="scientific">Aureobasidium melanogenum</name>
    <name type="common">Aureobasidium pullulans var. melanogenum</name>
    <dbReference type="NCBI Taxonomy" id="46634"/>
    <lineage>
        <taxon>Eukaryota</taxon>
        <taxon>Fungi</taxon>
        <taxon>Dikarya</taxon>
        <taxon>Ascomycota</taxon>
        <taxon>Pezizomycotina</taxon>
        <taxon>Dothideomycetes</taxon>
        <taxon>Dothideomycetidae</taxon>
        <taxon>Dothideales</taxon>
        <taxon>Saccotheciaceae</taxon>
        <taxon>Aureobasidium</taxon>
    </lineage>
</organism>
<evidence type="ECO:0000313" key="2">
    <source>
        <dbReference type="Proteomes" id="UP000779574"/>
    </source>
</evidence>
<evidence type="ECO:0008006" key="3">
    <source>
        <dbReference type="Google" id="ProtNLM"/>
    </source>
</evidence>
<proteinExistence type="predicted"/>
<gene>
    <name evidence="1" type="ORF">KCU76_g14515</name>
</gene>
<evidence type="ECO:0000313" key="1">
    <source>
        <dbReference type="EMBL" id="KAG9681416.1"/>
    </source>
</evidence>